<dbReference type="RefSeq" id="WP_012403625.1">
    <property type="nucleotide sequence ID" value="NC_010623.1"/>
</dbReference>
<evidence type="ECO:0000256" key="1">
    <source>
        <dbReference type="ARBA" id="ARBA00023012"/>
    </source>
</evidence>
<keyword evidence="5" id="KW-1185">Reference proteome</keyword>
<dbReference type="GO" id="GO:0000160">
    <property type="term" value="P:phosphorelay signal transduction system"/>
    <property type="evidence" value="ECO:0007669"/>
    <property type="project" value="UniProtKB-KW"/>
</dbReference>
<accession>B2JQB1</accession>
<dbReference type="GO" id="GO:0004672">
    <property type="term" value="F:protein kinase activity"/>
    <property type="evidence" value="ECO:0007669"/>
    <property type="project" value="UniProtKB-ARBA"/>
</dbReference>
<evidence type="ECO:0000259" key="3">
    <source>
        <dbReference type="PROSITE" id="PS50894"/>
    </source>
</evidence>
<dbReference type="Gene3D" id="1.20.120.160">
    <property type="entry name" value="HPT domain"/>
    <property type="match status" value="1"/>
</dbReference>
<protein>
    <submittedName>
        <fullName evidence="4">Hpt protein</fullName>
    </submittedName>
</protein>
<proteinExistence type="predicted"/>
<feature type="domain" description="HPt" evidence="3">
    <location>
        <begin position="9"/>
        <end position="99"/>
    </location>
</feature>
<gene>
    <name evidence="4" type="ordered locus">Bphy_4336</name>
</gene>
<organism evidence="4 5">
    <name type="scientific">Paraburkholderia phymatum (strain DSM 17167 / CIP 108236 / LMG 21445 / STM815)</name>
    <name type="common">Burkholderia phymatum</name>
    <dbReference type="NCBI Taxonomy" id="391038"/>
    <lineage>
        <taxon>Bacteria</taxon>
        <taxon>Pseudomonadati</taxon>
        <taxon>Pseudomonadota</taxon>
        <taxon>Betaproteobacteria</taxon>
        <taxon>Burkholderiales</taxon>
        <taxon>Burkholderiaceae</taxon>
        <taxon>Paraburkholderia</taxon>
    </lineage>
</organism>
<dbReference type="InterPro" id="IPR008207">
    <property type="entry name" value="Sig_transdc_His_kin_Hpt_dom"/>
</dbReference>
<dbReference type="SUPFAM" id="SSF47226">
    <property type="entry name" value="Histidine-containing phosphotransfer domain, HPT domain"/>
    <property type="match status" value="1"/>
</dbReference>
<name>B2JQB1_PARP8</name>
<dbReference type="EMBL" id="CP001044">
    <property type="protein sequence ID" value="ACC73452.1"/>
    <property type="molecule type" value="Genomic_DNA"/>
</dbReference>
<dbReference type="HOGENOM" id="CLU_2314916_0_0_4"/>
<sequence length="99" mass="10607">MTDGWRRVLADGPKDLQTMLEQAIRDDLNAAFDALAEGDVARVACLAHRLKGSARLSGDERATMLCAALEAAGRASESDRARLLLVALRRAFGAARGLQ</sequence>
<dbReference type="InterPro" id="IPR036641">
    <property type="entry name" value="HPT_dom_sf"/>
</dbReference>
<keyword evidence="2" id="KW-0597">Phosphoprotein</keyword>
<dbReference type="OrthoDB" id="9115066at2"/>
<feature type="modified residue" description="Phosphohistidine" evidence="2">
    <location>
        <position position="48"/>
    </location>
</feature>
<dbReference type="Pfam" id="PF01627">
    <property type="entry name" value="Hpt"/>
    <property type="match status" value="1"/>
</dbReference>
<dbReference type="PROSITE" id="PS50894">
    <property type="entry name" value="HPT"/>
    <property type="match status" value="1"/>
</dbReference>
<dbReference type="KEGG" id="bph:Bphy_4336"/>
<evidence type="ECO:0000313" key="4">
    <source>
        <dbReference type="EMBL" id="ACC73452.1"/>
    </source>
</evidence>
<dbReference type="AlphaFoldDB" id="B2JQB1"/>
<evidence type="ECO:0000313" key="5">
    <source>
        <dbReference type="Proteomes" id="UP000001192"/>
    </source>
</evidence>
<dbReference type="STRING" id="391038.Bphy_4336"/>
<dbReference type="Proteomes" id="UP000001192">
    <property type="component" value="Chromosome 2"/>
</dbReference>
<keyword evidence="1" id="KW-0902">Two-component regulatory system</keyword>
<reference evidence="5" key="1">
    <citation type="journal article" date="2014" name="Stand. Genomic Sci.">
        <title>Complete genome sequence of Burkholderia phymatum STM815(T), a broad host range and efficient nitrogen-fixing symbiont of Mimosa species.</title>
        <authorList>
            <person name="Moulin L."/>
            <person name="Klonowska A."/>
            <person name="Caroline B."/>
            <person name="Booth K."/>
            <person name="Vriezen J.A."/>
            <person name="Melkonian R."/>
            <person name="James E.K."/>
            <person name="Young J.P."/>
            <person name="Bena G."/>
            <person name="Hauser L."/>
            <person name="Land M."/>
            <person name="Kyrpides N."/>
            <person name="Bruce D."/>
            <person name="Chain P."/>
            <person name="Copeland A."/>
            <person name="Pitluck S."/>
            <person name="Woyke T."/>
            <person name="Lizotte-Waniewski M."/>
            <person name="Bristow J."/>
            <person name="Riley M."/>
        </authorList>
    </citation>
    <scope>NUCLEOTIDE SEQUENCE [LARGE SCALE GENOMIC DNA]</scope>
    <source>
        <strain evidence="5">DSM 17167 / CIP 108236 / LMG 21445 / STM815</strain>
    </source>
</reference>
<evidence type="ECO:0000256" key="2">
    <source>
        <dbReference type="PROSITE-ProRule" id="PRU00110"/>
    </source>
</evidence>